<dbReference type="HOGENOM" id="CLU_3286620_0_0_5"/>
<reference evidence="1 2" key="1">
    <citation type="journal article" date="2014" name="Front. Genet.">
        <title>Genome and metabolic network of "Candidatus Phaeomarinobacter ectocarpi" Ec32, a new candidate genus of Alphaproteobacteria frequently associated with brown algae.</title>
        <authorList>
            <person name="Dittami S.M."/>
            <person name="Barbeyron T."/>
            <person name="Boyen C."/>
            <person name="Cambefort J."/>
            <person name="Collet G."/>
            <person name="Delage L."/>
            <person name="Gobet A."/>
            <person name="Groisillier A."/>
            <person name="Leblanc C."/>
            <person name="Michel G."/>
            <person name="Scornet D."/>
            <person name="Siegel A."/>
            <person name="Tapia J.E."/>
            <person name="Tonon T."/>
        </authorList>
    </citation>
    <scope>NUCLEOTIDE SEQUENCE [LARGE SCALE GENOMIC DNA]</scope>
    <source>
        <strain evidence="1 2">Ec32</strain>
    </source>
</reference>
<organism evidence="1 2">
    <name type="scientific">Candidatus Phaeomarinibacter ectocarpi</name>
    <dbReference type="NCBI Taxonomy" id="1458461"/>
    <lineage>
        <taxon>Bacteria</taxon>
        <taxon>Pseudomonadati</taxon>
        <taxon>Pseudomonadota</taxon>
        <taxon>Alphaproteobacteria</taxon>
        <taxon>Hyphomicrobiales</taxon>
        <taxon>Parvibaculaceae</taxon>
        <taxon>Candidatus Phaeomarinibacter</taxon>
    </lineage>
</organism>
<gene>
    <name evidence="1" type="ORF">BN1012_Phect214</name>
</gene>
<sequence length="40" mass="4437">MVALGAVGGTIRKTDIDATTTRLKAGTKWLNRINPPWREK</sequence>
<evidence type="ECO:0000313" key="1">
    <source>
        <dbReference type="EMBL" id="CDO58428.1"/>
    </source>
</evidence>
<evidence type="ECO:0000313" key="2">
    <source>
        <dbReference type="Proteomes" id="UP000032160"/>
    </source>
</evidence>
<dbReference type="KEGG" id="pect:BN1012_Phect214"/>
<accession>X5M654</accession>
<dbReference type="EMBL" id="HG966617">
    <property type="protein sequence ID" value="CDO58428.1"/>
    <property type="molecule type" value="Genomic_DNA"/>
</dbReference>
<name>X5M654_9HYPH</name>
<protein>
    <submittedName>
        <fullName evidence="1">Uncharacterized protein</fullName>
    </submittedName>
</protein>
<keyword evidence="2" id="KW-1185">Reference proteome</keyword>
<dbReference type="Proteomes" id="UP000032160">
    <property type="component" value="Chromosome I"/>
</dbReference>
<proteinExistence type="predicted"/>
<dbReference type="AlphaFoldDB" id="X5M654"/>